<dbReference type="AlphaFoldDB" id="A0A6N2UJP3"/>
<organism evidence="2">
    <name type="scientific">Bifidobacterium dentium</name>
    <dbReference type="NCBI Taxonomy" id="1689"/>
    <lineage>
        <taxon>Bacteria</taxon>
        <taxon>Bacillati</taxon>
        <taxon>Actinomycetota</taxon>
        <taxon>Actinomycetes</taxon>
        <taxon>Bifidobacteriales</taxon>
        <taxon>Bifidobacteriaceae</taxon>
        <taxon>Bifidobacterium</taxon>
    </lineage>
</organism>
<evidence type="ECO:0000313" key="2">
    <source>
        <dbReference type="EMBL" id="VYT17900.1"/>
    </source>
</evidence>
<proteinExistence type="predicted"/>
<gene>
    <name evidence="2" type="ORF">BDLFYP24_00412</name>
</gene>
<feature type="region of interest" description="Disordered" evidence="1">
    <location>
        <begin position="1"/>
        <end position="32"/>
    </location>
</feature>
<accession>A0A6N2UJP3</accession>
<name>A0A6N2UJP3_9BIFI</name>
<reference evidence="2" key="1">
    <citation type="submission" date="2019-11" db="EMBL/GenBank/DDBJ databases">
        <authorList>
            <person name="Feng L."/>
        </authorList>
    </citation>
    <scope>NUCLEOTIDE SEQUENCE</scope>
    <source>
        <strain evidence="2">BdentiumLFYP24</strain>
    </source>
</reference>
<dbReference type="EMBL" id="CACRSP010000014">
    <property type="protein sequence ID" value="VYT17900.1"/>
    <property type="molecule type" value="Genomic_DNA"/>
</dbReference>
<sequence>MNFSAVERPTSHETRPGQPQRARTRRDGGGNT</sequence>
<evidence type="ECO:0000256" key="1">
    <source>
        <dbReference type="SAM" id="MobiDB-lite"/>
    </source>
</evidence>
<protein>
    <submittedName>
        <fullName evidence="2">Uncharacterized protein</fullName>
    </submittedName>
</protein>